<dbReference type="NCBIfam" id="TIGR01600">
    <property type="entry name" value="phage_tail_L"/>
    <property type="match status" value="1"/>
</dbReference>
<dbReference type="EMBL" id="CAADJA010000002">
    <property type="protein sequence ID" value="VFS48064.1"/>
    <property type="molecule type" value="Genomic_DNA"/>
</dbReference>
<evidence type="ECO:0000313" key="3">
    <source>
        <dbReference type="Proteomes" id="UP000224974"/>
    </source>
</evidence>
<dbReference type="GO" id="GO:0051536">
    <property type="term" value="F:iron-sulfur cluster binding"/>
    <property type="evidence" value="ECO:0007669"/>
    <property type="project" value="InterPro"/>
</dbReference>
<evidence type="ECO:0000313" key="4">
    <source>
        <dbReference type="Proteomes" id="UP000373449"/>
    </source>
</evidence>
<dbReference type="EMBL" id="PDDX01000001">
    <property type="protein sequence ID" value="PHI29683.1"/>
    <property type="molecule type" value="Genomic_DNA"/>
</dbReference>
<dbReference type="STRING" id="1111728.GCA_000427805_00587"/>
<protein>
    <submittedName>
        <fullName evidence="1">Phage minor tail protein L</fullName>
    </submittedName>
</protein>
<proteinExistence type="predicted"/>
<reference evidence="1" key="2">
    <citation type="submission" date="2017-09" db="EMBL/GenBank/DDBJ databases">
        <title>FDA dAtabase for Regulatory Grade micrObial Sequences (FDA-ARGOS): Supporting development and validation of Infectious Disease Dx tests.</title>
        <authorList>
            <person name="Minogue T."/>
            <person name="Wolcott M."/>
            <person name="Wasieloski L."/>
            <person name="Aguilar W."/>
            <person name="Moore D."/>
            <person name="Tallon L.J."/>
            <person name="Sadzewicz L."/>
            <person name="Ott S."/>
            <person name="Zhao X."/>
            <person name="Nagaraj S."/>
            <person name="Vavikolanu K."/>
            <person name="Aluvathingal J."/>
            <person name="Nadendla S."/>
            <person name="Sichtig H."/>
        </authorList>
    </citation>
    <scope>NUCLEOTIDE SEQUENCE</scope>
    <source>
        <strain evidence="1">FDAARGOS_387</strain>
    </source>
</reference>
<evidence type="ECO:0000313" key="1">
    <source>
        <dbReference type="EMBL" id="PHI29683.1"/>
    </source>
</evidence>
<dbReference type="GO" id="GO:0046718">
    <property type="term" value="P:symbiont entry into host cell"/>
    <property type="evidence" value="ECO:0007669"/>
    <property type="project" value="InterPro"/>
</dbReference>
<accession>A0A2C6DLW1</accession>
<dbReference type="AlphaFoldDB" id="A0A2C6DLW1"/>
<gene>
    <name evidence="1" type="ORF">CRN84_10230</name>
    <name evidence="2" type="ORF">NCTC12282_02977</name>
</gene>
<dbReference type="Proteomes" id="UP000224974">
    <property type="component" value="Unassembled WGS sequence"/>
</dbReference>
<dbReference type="OrthoDB" id="5673400at2"/>
<dbReference type="Pfam" id="PF05100">
    <property type="entry name" value="Phage_tail_L"/>
    <property type="match status" value="1"/>
</dbReference>
<sequence length="235" mass="26039">MRDIDSELILSSAKIEQDVLLSLYELDLTHIGGDLFRFHDGVNELKQSIIWQGKAYQPYPIQAKGFEASGQGTSNRPTLTVANITGLVTGLMQDFDELVGAIITRHQMYMQYLDDENFVEGNPQADPTQELVSRYVIERMGSLTADFATFELALPCESDGALLPARTIIADTCSWLYRSAECGYTGPAVADEFDNPTKESDCDKCGRRLVSCKLRFGRSNPLPFGGFPSVSKFSK</sequence>
<name>A0A2C6DLW1_9GAMM</name>
<keyword evidence="3" id="KW-1185">Reference proteome</keyword>
<dbReference type="InterPro" id="IPR006487">
    <property type="entry name" value="Phage_lambda_L"/>
</dbReference>
<dbReference type="RefSeq" id="WP_029093190.1">
    <property type="nucleotide sequence ID" value="NZ_CAADJA010000002.1"/>
</dbReference>
<reference evidence="2 4" key="3">
    <citation type="submission" date="2019-03" db="EMBL/GenBank/DDBJ databases">
        <authorList>
            <consortium name="Pathogen Informatics"/>
        </authorList>
    </citation>
    <scope>NUCLEOTIDE SEQUENCE [LARGE SCALE GENOMIC DNA]</scope>
    <source>
        <strain evidence="2 4">NCTC12282</strain>
    </source>
</reference>
<dbReference type="Proteomes" id="UP000373449">
    <property type="component" value="Unassembled WGS sequence"/>
</dbReference>
<reference evidence="3" key="1">
    <citation type="submission" date="2017-09" db="EMBL/GenBank/DDBJ databases">
        <title>FDA dAtabase for Regulatory Grade micrObial Sequences (FDA-ARGOS): Supporting development and validation of Infectious Disease Dx tests.</title>
        <authorList>
            <person name="Minogue T."/>
            <person name="Wolcott M."/>
            <person name="Wasieloski L."/>
            <person name="Aguilar W."/>
            <person name="Moore D."/>
            <person name="Tallon L."/>
            <person name="Sadzewicz L."/>
            <person name="Ott S."/>
            <person name="Zhao X."/>
            <person name="Nagaraj S."/>
            <person name="Vavikolanu K."/>
            <person name="Aluvathingal J."/>
            <person name="Nadendla S."/>
            <person name="Sichtig H."/>
        </authorList>
    </citation>
    <scope>NUCLEOTIDE SEQUENCE [LARGE SCALE GENOMIC DNA]</scope>
    <source>
        <strain evidence="3">FDAARGOS_387</strain>
    </source>
</reference>
<evidence type="ECO:0000313" key="2">
    <source>
        <dbReference type="EMBL" id="VFS48064.1"/>
    </source>
</evidence>
<dbReference type="GO" id="GO:0030430">
    <property type="term" value="C:host cell cytoplasm"/>
    <property type="evidence" value="ECO:0007669"/>
    <property type="project" value="InterPro"/>
</dbReference>
<organism evidence="1 3">
    <name type="scientific">Budvicia aquatica</name>
    <dbReference type="NCBI Taxonomy" id="82979"/>
    <lineage>
        <taxon>Bacteria</taxon>
        <taxon>Pseudomonadati</taxon>
        <taxon>Pseudomonadota</taxon>
        <taxon>Gammaproteobacteria</taxon>
        <taxon>Enterobacterales</taxon>
        <taxon>Budviciaceae</taxon>
        <taxon>Budvicia</taxon>
    </lineage>
</organism>